<proteinExistence type="inferred from homology"/>
<keyword evidence="4" id="KW-1185">Reference proteome</keyword>
<comment type="similarity">
    <text evidence="2">Belongs to the UPF0291 family.</text>
</comment>
<evidence type="ECO:0000313" key="3">
    <source>
        <dbReference type="EMBL" id="MEN0642570.1"/>
    </source>
</evidence>
<dbReference type="EMBL" id="JBCITK010000001">
    <property type="protein sequence ID" value="MEN0642570.1"/>
    <property type="molecule type" value="Genomic_DNA"/>
</dbReference>
<accession>A0ABU9VG21</accession>
<organism evidence="3 4">
    <name type="scientific">Alkalicoccobacillus gibsonii</name>
    <dbReference type="NCBI Taxonomy" id="79881"/>
    <lineage>
        <taxon>Bacteria</taxon>
        <taxon>Bacillati</taxon>
        <taxon>Bacillota</taxon>
        <taxon>Bacilli</taxon>
        <taxon>Bacillales</taxon>
        <taxon>Bacillaceae</taxon>
        <taxon>Alkalicoccobacillus</taxon>
    </lineage>
</organism>
<evidence type="ECO:0000313" key="4">
    <source>
        <dbReference type="Proteomes" id="UP001418796"/>
    </source>
</evidence>
<comment type="subcellular location">
    <subcellularLocation>
        <location evidence="2">Cytoplasm</location>
    </subcellularLocation>
</comment>
<dbReference type="Proteomes" id="UP001418796">
    <property type="component" value="Unassembled WGS sequence"/>
</dbReference>
<name>A0ABU9VG21_9BACI</name>
<dbReference type="PANTHER" id="PTHR37300">
    <property type="entry name" value="UPF0291 PROTEIN CBO2609/CLC_2481"/>
    <property type="match status" value="1"/>
</dbReference>
<dbReference type="PANTHER" id="PTHR37300:SF1">
    <property type="entry name" value="UPF0291 PROTEIN YNZC"/>
    <property type="match status" value="1"/>
</dbReference>
<dbReference type="SUPFAM" id="SSF158221">
    <property type="entry name" value="YnzC-like"/>
    <property type="match status" value="1"/>
</dbReference>
<evidence type="ECO:0000256" key="2">
    <source>
        <dbReference type="HAMAP-Rule" id="MF_01103"/>
    </source>
</evidence>
<dbReference type="Pfam" id="PF05979">
    <property type="entry name" value="DUF896"/>
    <property type="match status" value="1"/>
</dbReference>
<protein>
    <recommendedName>
        <fullName evidence="2">UPF0291 protein MKY91_05290</fullName>
    </recommendedName>
</protein>
<dbReference type="HAMAP" id="MF_01103">
    <property type="entry name" value="UPF0291"/>
    <property type="match status" value="1"/>
</dbReference>
<gene>
    <name evidence="3" type="ORF">MKY91_05290</name>
</gene>
<evidence type="ECO:0000256" key="1">
    <source>
        <dbReference type="ARBA" id="ARBA00022490"/>
    </source>
</evidence>
<sequence>MKELLNQINTLAKKEREVGLSAQEKEEQQQLRKEYIKNFRGQVLSTLTGLTIVDPLGNDVTPEKVKKLSSDNEK</sequence>
<dbReference type="RefSeq" id="WP_343129680.1">
    <property type="nucleotide sequence ID" value="NZ_JBCITK010000001.1"/>
</dbReference>
<reference evidence="3 4" key="1">
    <citation type="submission" date="2024-03" db="EMBL/GenBank/DDBJ databases">
        <title>Bacilli Hybrid Assemblies.</title>
        <authorList>
            <person name="Kovac J."/>
        </authorList>
    </citation>
    <scope>NUCLEOTIDE SEQUENCE [LARGE SCALE GENOMIC DNA]</scope>
    <source>
        <strain evidence="3 4">FSL R7-0666</strain>
    </source>
</reference>
<dbReference type="Gene3D" id="1.10.287.540">
    <property type="entry name" value="Helix hairpin bin"/>
    <property type="match status" value="1"/>
</dbReference>
<dbReference type="InterPro" id="IPR009242">
    <property type="entry name" value="DUF896"/>
</dbReference>
<keyword evidence="1 2" id="KW-0963">Cytoplasm</keyword>
<comment type="caution">
    <text evidence="3">The sequence shown here is derived from an EMBL/GenBank/DDBJ whole genome shotgun (WGS) entry which is preliminary data.</text>
</comment>